<feature type="compositionally biased region" description="Polar residues" evidence="1">
    <location>
        <begin position="77"/>
        <end position="99"/>
    </location>
</feature>
<protein>
    <recommendedName>
        <fullName evidence="2">Ricin B lectin domain-containing protein</fullName>
    </recommendedName>
</protein>
<accession>A0A540KMK6</accession>
<evidence type="ECO:0000313" key="4">
    <source>
        <dbReference type="Proteomes" id="UP000315295"/>
    </source>
</evidence>
<proteinExistence type="predicted"/>
<dbReference type="AlphaFoldDB" id="A0A540KMK6"/>
<dbReference type="InterPro" id="IPR000772">
    <property type="entry name" value="Ricin_B_lectin"/>
</dbReference>
<dbReference type="SMART" id="SM00458">
    <property type="entry name" value="RICIN"/>
    <property type="match status" value="1"/>
</dbReference>
<sequence>MTISSDKPRKYVMNYECDKANSEATKWVLSTDGTIINPHFGLVLTAHGTENGTSLIAETNVNDATQGWKTGDDVEPTMTSTEGQQAEATMSTRDGTIQENNDHSRCITSHGQSSEEPIVICKCEGSVNQRWVFKYDGTILNPNMHPTLVMDVRDSNQSLEHVILYPRNGNPYQQWVYSFSVHGCHAS</sequence>
<dbReference type="Gene3D" id="2.80.10.50">
    <property type="match status" value="2"/>
</dbReference>
<keyword evidence="4" id="KW-1185">Reference proteome</keyword>
<organism evidence="3 4">
    <name type="scientific">Malus baccata</name>
    <name type="common">Siberian crab apple</name>
    <name type="synonym">Pyrus baccata</name>
    <dbReference type="NCBI Taxonomy" id="106549"/>
    <lineage>
        <taxon>Eukaryota</taxon>
        <taxon>Viridiplantae</taxon>
        <taxon>Streptophyta</taxon>
        <taxon>Embryophyta</taxon>
        <taxon>Tracheophyta</taxon>
        <taxon>Spermatophyta</taxon>
        <taxon>Magnoliopsida</taxon>
        <taxon>eudicotyledons</taxon>
        <taxon>Gunneridae</taxon>
        <taxon>Pentapetalae</taxon>
        <taxon>rosids</taxon>
        <taxon>fabids</taxon>
        <taxon>Rosales</taxon>
        <taxon>Rosaceae</taxon>
        <taxon>Amygdaloideae</taxon>
        <taxon>Maleae</taxon>
        <taxon>Malus</taxon>
    </lineage>
</organism>
<name>A0A540KMK6_MALBA</name>
<dbReference type="EMBL" id="VIEB01001097">
    <property type="protein sequence ID" value="TQD75455.1"/>
    <property type="molecule type" value="Genomic_DNA"/>
</dbReference>
<dbReference type="Proteomes" id="UP000315295">
    <property type="component" value="Unassembled WGS sequence"/>
</dbReference>
<reference evidence="3 4" key="1">
    <citation type="journal article" date="2019" name="G3 (Bethesda)">
        <title>Sequencing of a Wild Apple (Malus baccata) Genome Unravels the Differences Between Cultivated and Wild Apple Species Regarding Disease Resistance and Cold Tolerance.</title>
        <authorList>
            <person name="Chen X."/>
        </authorList>
    </citation>
    <scope>NUCLEOTIDE SEQUENCE [LARGE SCALE GENOMIC DNA]</scope>
    <source>
        <strain evidence="4">cv. Shandingzi</strain>
        <tissue evidence="3">Leaves</tissue>
    </source>
</reference>
<dbReference type="PROSITE" id="PS50231">
    <property type="entry name" value="RICIN_B_LECTIN"/>
    <property type="match status" value="2"/>
</dbReference>
<evidence type="ECO:0000313" key="3">
    <source>
        <dbReference type="EMBL" id="TQD75455.1"/>
    </source>
</evidence>
<comment type="caution">
    <text evidence="3">The sequence shown here is derived from an EMBL/GenBank/DDBJ whole genome shotgun (WGS) entry which is preliminary data.</text>
</comment>
<dbReference type="Pfam" id="PF00652">
    <property type="entry name" value="Ricin_B_lectin"/>
    <property type="match status" value="2"/>
</dbReference>
<gene>
    <name evidence="3" type="ORF">C1H46_039004</name>
</gene>
<dbReference type="InterPro" id="IPR035992">
    <property type="entry name" value="Ricin_B-like_lectins"/>
</dbReference>
<evidence type="ECO:0000256" key="1">
    <source>
        <dbReference type="SAM" id="MobiDB-lite"/>
    </source>
</evidence>
<feature type="domain" description="Ricin B lectin" evidence="2">
    <location>
        <begin position="30"/>
        <end position="178"/>
    </location>
</feature>
<dbReference type="SUPFAM" id="SSF50370">
    <property type="entry name" value="Ricin B-like lectins"/>
    <property type="match status" value="2"/>
</dbReference>
<feature type="region of interest" description="Disordered" evidence="1">
    <location>
        <begin position="66"/>
        <end position="99"/>
    </location>
</feature>
<evidence type="ECO:0000259" key="2">
    <source>
        <dbReference type="SMART" id="SM00458"/>
    </source>
</evidence>